<accession>A0A941IFI4</accession>
<evidence type="ECO:0000313" key="2">
    <source>
        <dbReference type="Proteomes" id="UP000676325"/>
    </source>
</evidence>
<gene>
    <name evidence="1" type="ORF">KDK95_08635</name>
</gene>
<name>A0A941IFI4_9ACTN</name>
<proteinExistence type="predicted"/>
<organism evidence="1 2">
    <name type="scientific">Actinospica acidithermotolerans</name>
    <dbReference type="NCBI Taxonomy" id="2828514"/>
    <lineage>
        <taxon>Bacteria</taxon>
        <taxon>Bacillati</taxon>
        <taxon>Actinomycetota</taxon>
        <taxon>Actinomycetes</taxon>
        <taxon>Catenulisporales</taxon>
        <taxon>Actinospicaceae</taxon>
        <taxon>Actinospica</taxon>
    </lineage>
</organism>
<dbReference type="EMBL" id="JAGSOH010000016">
    <property type="protein sequence ID" value="MBR7826365.1"/>
    <property type="molecule type" value="Genomic_DNA"/>
</dbReference>
<sequence>MISATWTTAGVYSGHTGVHTIEGGVLKGELTVRTVFADRQAVITVQYTGAARWYTLVGSPVPCASREQSRDLHQAVVDAVRTSGAFSVATAA</sequence>
<dbReference type="AlphaFoldDB" id="A0A941IFI4"/>
<dbReference type="Proteomes" id="UP000676325">
    <property type="component" value="Unassembled WGS sequence"/>
</dbReference>
<comment type="caution">
    <text evidence="1">The sequence shown here is derived from an EMBL/GenBank/DDBJ whole genome shotgun (WGS) entry which is preliminary data.</text>
</comment>
<dbReference type="RefSeq" id="WP_212517514.1">
    <property type="nucleotide sequence ID" value="NZ_JAGSOH010000016.1"/>
</dbReference>
<evidence type="ECO:0000313" key="1">
    <source>
        <dbReference type="EMBL" id="MBR7826365.1"/>
    </source>
</evidence>
<reference evidence="1" key="1">
    <citation type="submission" date="2021-04" db="EMBL/GenBank/DDBJ databases">
        <title>Genome based classification of Actinospica acidithermotolerans sp. nov., an actinobacterium isolated from an Indonesian hot spring.</title>
        <authorList>
            <person name="Kusuma A.B."/>
            <person name="Putra K.E."/>
            <person name="Nafisah S."/>
            <person name="Loh J."/>
            <person name="Nouioui I."/>
            <person name="Goodfellow M."/>
        </authorList>
    </citation>
    <scope>NUCLEOTIDE SEQUENCE</scope>
    <source>
        <strain evidence="1">MGRD01-02</strain>
    </source>
</reference>
<keyword evidence="2" id="KW-1185">Reference proteome</keyword>
<protein>
    <submittedName>
        <fullName evidence="1">Uncharacterized protein</fullName>
    </submittedName>
</protein>